<dbReference type="EMBL" id="UATH01000001">
    <property type="protein sequence ID" value="SPY08936.1"/>
    <property type="molecule type" value="Genomic_DNA"/>
</dbReference>
<accession>A0A2X1UP20</accession>
<gene>
    <name evidence="4" type="ORF">NCTC11009_02178</name>
</gene>
<dbReference type="PROSITE" id="PS51318">
    <property type="entry name" value="TAT"/>
    <property type="match status" value="1"/>
</dbReference>
<dbReference type="PANTHER" id="PTHR30024:SF47">
    <property type="entry name" value="TAURINE-BINDING PERIPLASMIC PROTEIN"/>
    <property type="match status" value="1"/>
</dbReference>
<comment type="similarity">
    <text evidence="2">Belongs to the bacterial solute-binding protein SsuA/TauA family.</text>
</comment>
<sequence length="343" mass="36560">MSFTRRDILKVVGAAGLVSISPNLAFAQVEGIEKKSLTIAVGGQALVYYLPLSIADLKGFFKEESLDVKIVDFAGGSKALQAVVGGSADVCSGAFEHTISLQNRRQNYSAFVMQGRAPMITLGVSTKNMPDYKEPADLKGKKIGVTAPGSSTNMLLNFFLAKHGLSVSDVSIIGVGAGTGAVNAMRSGQIDAISNVDPVISTLEHEGLLNPIVDTRKLEDSQAIFGGPMPSSCLYASHKFIADNPNTCQALANAIIKADKWIQAASLEDIIKTVPEQYLLGNPDVYRRALEASLEALSPDGIIDPDGPQTALNALDAYNEEIKAEKIDLSKVWNDRFVKKTSS</sequence>
<evidence type="ECO:0000256" key="3">
    <source>
        <dbReference type="ARBA" id="ARBA00022729"/>
    </source>
</evidence>
<name>A0A2X1UP20_9BURK</name>
<dbReference type="Gene3D" id="3.40.190.10">
    <property type="entry name" value="Periplasmic binding protein-like II"/>
    <property type="match status" value="2"/>
</dbReference>
<evidence type="ECO:0000256" key="2">
    <source>
        <dbReference type="ARBA" id="ARBA00010742"/>
    </source>
</evidence>
<dbReference type="GO" id="GO:0042918">
    <property type="term" value="P:alkanesulfonate transmembrane transport"/>
    <property type="evidence" value="ECO:0007669"/>
    <property type="project" value="TreeGrafter"/>
</dbReference>
<dbReference type="RefSeq" id="WP_113062870.1">
    <property type="nucleotide sequence ID" value="NZ_UATH01000001.1"/>
</dbReference>
<dbReference type="GO" id="GO:0042597">
    <property type="term" value="C:periplasmic space"/>
    <property type="evidence" value="ECO:0007669"/>
    <property type="project" value="UniProtKB-SubCell"/>
</dbReference>
<dbReference type="PANTHER" id="PTHR30024">
    <property type="entry name" value="ALIPHATIC SULFONATES-BINDING PROTEIN-RELATED"/>
    <property type="match status" value="1"/>
</dbReference>
<proteinExistence type="inferred from homology"/>
<protein>
    <submittedName>
        <fullName evidence="4">Alkanesulfonate transporter substrate-binding subunit</fullName>
    </submittedName>
</protein>
<comment type="subcellular location">
    <subcellularLocation>
        <location evidence="1">Periplasm</location>
    </subcellularLocation>
</comment>
<dbReference type="AlphaFoldDB" id="A0A2X1UP20"/>
<dbReference type="SUPFAM" id="SSF53850">
    <property type="entry name" value="Periplasmic binding protein-like II"/>
    <property type="match status" value="1"/>
</dbReference>
<keyword evidence="3" id="KW-0732">Signal</keyword>
<evidence type="ECO:0000256" key="1">
    <source>
        <dbReference type="ARBA" id="ARBA00004418"/>
    </source>
</evidence>
<evidence type="ECO:0000313" key="4">
    <source>
        <dbReference type="EMBL" id="SPY08936.1"/>
    </source>
</evidence>
<evidence type="ECO:0000313" key="5">
    <source>
        <dbReference type="Proteomes" id="UP000250242"/>
    </source>
</evidence>
<reference evidence="4 5" key="1">
    <citation type="submission" date="2018-06" db="EMBL/GenBank/DDBJ databases">
        <authorList>
            <consortium name="Pathogen Informatics"/>
            <person name="Doyle S."/>
        </authorList>
    </citation>
    <scope>NUCLEOTIDE SEQUENCE [LARGE SCALE GENOMIC DNA]</scope>
    <source>
        <strain evidence="4 5">NCTC11009</strain>
    </source>
</reference>
<dbReference type="Proteomes" id="UP000250242">
    <property type="component" value="Unassembled WGS sequence"/>
</dbReference>
<dbReference type="Pfam" id="PF13379">
    <property type="entry name" value="NMT1_2"/>
    <property type="match status" value="1"/>
</dbReference>
<dbReference type="InterPro" id="IPR006311">
    <property type="entry name" value="TAT_signal"/>
</dbReference>
<organism evidence="4 5">
    <name type="scientific">Oligella urethralis</name>
    <dbReference type="NCBI Taxonomy" id="90245"/>
    <lineage>
        <taxon>Bacteria</taxon>
        <taxon>Pseudomonadati</taxon>
        <taxon>Pseudomonadota</taxon>
        <taxon>Betaproteobacteria</taxon>
        <taxon>Burkholderiales</taxon>
        <taxon>Alcaligenaceae</taxon>
        <taxon>Oligella</taxon>
    </lineage>
</organism>